<dbReference type="PANTHER" id="PTHR46268:SF6">
    <property type="entry name" value="UNIVERSAL STRESS PROTEIN UP12"/>
    <property type="match status" value="1"/>
</dbReference>
<dbReference type="EMBL" id="FNPC01000002">
    <property type="protein sequence ID" value="SDX91161.1"/>
    <property type="molecule type" value="Genomic_DNA"/>
</dbReference>
<evidence type="ECO:0000256" key="1">
    <source>
        <dbReference type="ARBA" id="ARBA00008791"/>
    </source>
</evidence>
<evidence type="ECO:0000313" key="4">
    <source>
        <dbReference type="Proteomes" id="UP000199079"/>
    </source>
</evidence>
<dbReference type="InterPro" id="IPR006015">
    <property type="entry name" value="Universal_stress_UspA"/>
</dbReference>
<sequence>MARHILVPLDGSAASWNALEFAIDHHPEATITAVHVVSVVSETEATPVGMAPVHVEEVYEAAEEHAASLLSDAEELAAERGTDVETEHVRGRPTDAILDYVEAEDVDQIIMGSHGHSGLKRVVIGSVAERVTRHAPVPVTIVRADAETE</sequence>
<dbReference type="Pfam" id="PF00582">
    <property type="entry name" value="Usp"/>
    <property type="match status" value="1"/>
</dbReference>
<evidence type="ECO:0000313" key="3">
    <source>
        <dbReference type="EMBL" id="SDX91161.1"/>
    </source>
</evidence>
<dbReference type="OrthoDB" id="105697at2157"/>
<reference evidence="4" key="1">
    <citation type="submission" date="2016-10" db="EMBL/GenBank/DDBJ databases">
        <authorList>
            <person name="Varghese N."/>
            <person name="Submissions S."/>
        </authorList>
    </citation>
    <scope>NUCLEOTIDE SEQUENCE [LARGE SCALE GENOMIC DNA]</scope>
    <source>
        <strain evidence="4">DC30,IBRC 10041,KCTC 4046</strain>
    </source>
</reference>
<organism evidence="3 4">
    <name type="scientific">Halopenitus persicus</name>
    <dbReference type="NCBI Taxonomy" id="1048396"/>
    <lineage>
        <taxon>Archaea</taxon>
        <taxon>Methanobacteriati</taxon>
        <taxon>Methanobacteriota</taxon>
        <taxon>Stenosarchaea group</taxon>
        <taxon>Halobacteria</taxon>
        <taxon>Halobacteriales</taxon>
        <taxon>Haloferacaceae</taxon>
        <taxon>Halopenitus</taxon>
    </lineage>
</organism>
<dbReference type="PANTHER" id="PTHR46268">
    <property type="entry name" value="STRESS RESPONSE PROTEIN NHAX"/>
    <property type="match status" value="1"/>
</dbReference>
<dbReference type="PRINTS" id="PR01438">
    <property type="entry name" value="UNVRSLSTRESS"/>
</dbReference>
<protein>
    <submittedName>
        <fullName evidence="3">Nucleotide-binding universal stress protein, UspA family</fullName>
    </submittedName>
</protein>
<dbReference type="RefSeq" id="WP_092730892.1">
    <property type="nucleotide sequence ID" value="NZ_FNPC01000002.1"/>
</dbReference>
<dbReference type="Proteomes" id="UP000199079">
    <property type="component" value="Unassembled WGS sequence"/>
</dbReference>
<evidence type="ECO:0000259" key="2">
    <source>
        <dbReference type="Pfam" id="PF00582"/>
    </source>
</evidence>
<dbReference type="Gene3D" id="3.40.50.620">
    <property type="entry name" value="HUPs"/>
    <property type="match status" value="1"/>
</dbReference>
<dbReference type="InterPro" id="IPR014729">
    <property type="entry name" value="Rossmann-like_a/b/a_fold"/>
</dbReference>
<dbReference type="AlphaFoldDB" id="A0A1H3FJJ4"/>
<accession>A0A1H3FJJ4</accession>
<dbReference type="SUPFAM" id="SSF52402">
    <property type="entry name" value="Adenine nucleotide alpha hydrolases-like"/>
    <property type="match status" value="1"/>
</dbReference>
<dbReference type="InterPro" id="IPR006016">
    <property type="entry name" value="UspA"/>
</dbReference>
<name>A0A1H3FJJ4_9EURY</name>
<feature type="domain" description="UspA" evidence="2">
    <location>
        <begin position="1"/>
        <end position="143"/>
    </location>
</feature>
<proteinExistence type="inferred from homology"/>
<keyword evidence="4" id="KW-1185">Reference proteome</keyword>
<gene>
    <name evidence="3" type="ORF">SAMN05216564_10287</name>
</gene>
<comment type="similarity">
    <text evidence="1">Belongs to the universal stress protein A family.</text>
</comment>
<dbReference type="CDD" id="cd00293">
    <property type="entry name" value="USP-like"/>
    <property type="match status" value="1"/>
</dbReference>